<protein>
    <recommendedName>
        <fullName evidence="4">SH3 domain-containing protein</fullName>
    </recommendedName>
</protein>
<feature type="compositionally biased region" description="Basic and acidic residues" evidence="3">
    <location>
        <begin position="312"/>
        <end position="325"/>
    </location>
</feature>
<feature type="compositionally biased region" description="Basic and acidic residues" evidence="3">
    <location>
        <begin position="358"/>
        <end position="369"/>
    </location>
</feature>
<feature type="compositionally biased region" description="Basic and acidic residues" evidence="3">
    <location>
        <begin position="468"/>
        <end position="482"/>
    </location>
</feature>
<dbReference type="PRINTS" id="PR00452">
    <property type="entry name" value="SH3DOMAIN"/>
</dbReference>
<organism evidence="5 6">
    <name type="scientific">Porites evermanni</name>
    <dbReference type="NCBI Taxonomy" id="104178"/>
    <lineage>
        <taxon>Eukaryota</taxon>
        <taxon>Metazoa</taxon>
        <taxon>Cnidaria</taxon>
        <taxon>Anthozoa</taxon>
        <taxon>Hexacorallia</taxon>
        <taxon>Scleractinia</taxon>
        <taxon>Fungiina</taxon>
        <taxon>Poritidae</taxon>
        <taxon>Porites</taxon>
    </lineage>
</organism>
<feature type="compositionally biased region" description="Basic and acidic residues" evidence="3">
    <location>
        <begin position="255"/>
        <end position="274"/>
    </location>
</feature>
<feature type="domain" description="SH3" evidence="4">
    <location>
        <begin position="920"/>
        <end position="980"/>
    </location>
</feature>
<feature type="domain" description="SH3" evidence="4">
    <location>
        <begin position="1006"/>
        <end position="1065"/>
    </location>
</feature>
<feature type="compositionally biased region" description="Pro residues" evidence="3">
    <location>
        <begin position="110"/>
        <end position="119"/>
    </location>
</feature>
<evidence type="ECO:0000256" key="3">
    <source>
        <dbReference type="SAM" id="MobiDB-lite"/>
    </source>
</evidence>
<proteinExistence type="predicted"/>
<dbReference type="CDD" id="cd00174">
    <property type="entry name" value="SH3"/>
    <property type="match status" value="2"/>
</dbReference>
<dbReference type="InterPro" id="IPR036028">
    <property type="entry name" value="SH3-like_dom_sf"/>
</dbReference>
<feature type="domain" description="SH3" evidence="4">
    <location>
        <begin position="1149"/>
        <end position="1208"/>
    </location>
</feature>
<feature type="compositionally biased region" description="Polar residues" evidence="3">
    <location>
        <begin position="803"/>
        <end position="816"/>
    </location>
</feature>
<feature type="compositionally biased region" description="Basic and acidic residues" evidence="3">
    <location>
        <begin position="167"/>
        <end position="183"/>
    </location>
</feature>
<feature type="domain" description="SH3" evidence="4">
    <location>
        <begin position="1080"/>
        <end position="1139"/>
    </location>
</feature>
<reference evidence="5 6" key="1">
    <citation type="submission" date="2022-05" db="EMBL/GenBank/DDBJ databases">
        <authorList>
            <consortium name="Genoscope - CEA"/>
            <person name="William W."/>
        </authorList>
    </citation>
    <scope>NUCLEOTIDE SEQUENCE [LARGE SCALE GENOMIC DNA]</scope>
</reference>
<keyword evidence="6" id="KW-1185">Reference proteome</keyword>
<feature type="region of interest" description="Disordered" evidence="3">
    <location>
        <begin position="297"/>
        <end position="834"/>
    </location>
</feature>
<feature type="compositionally biased region" description="Basic and acidic residues" evidence="3">
    <location>
        <begin position="602"/>
        <end position="617"/>
    </location>
</feature>
<feature type="compositionally biased region" description="Basic and acidic residues" evidence="3">
    <location>
        <begin position="696"/>
        <end position="707"/>
    </location>
</feature>
<evidence type="ECO:0000313" key="6">
    <source>
        <dbReference type="Proteomes" id="UP001159427"/>
    </source>
</evidence>
<dbReference type="PANTHER" id="PTHR14167">
    <property type="entry name" value="SH3 DOMAIN-CONTAINING"/>
    <property type="match status" value="1"/>
</dbReference>
<dbReference type="PRINTS" id="PR00499">
    <property type="entry name" value="P67PHOX"/>
</dbReference>
<accession>A0ABN8MHJ7</accession>
<evidence type="ECO:0000256" key="1">
    <source>
        <dbReference type="ARBA" id="ARBA00022443"/>
    </source>
</evidence>
<evidence type="ECO:0000259" key="4">
    <source>
        <dbReference type="PROSITE" id="PS50002"/>
    </source>
</evidence>
<keyword evidence="1 2" id="KW-0728">SH3 domain</keyword>
<gene>
    <name evidence="5" type="ORF">PEVE_00035635</name>
</gene>
<evidence type="ECO:0000256" key="2">
    <source>
        <dbReference type="PROSITE-ProRule" id="PRU00192"/>
    </source>
</evidence>
<dbReference type="InterPro" id="IPR050384">
    <property type="entry name" value="Endophilin_SH3RF"/>
</dbReference>
<feature type="compositionally biased region" description="Low complexity" evidence="3">
    <location>
        <begin position="743"/>
        <end position="756"/>
    </location>
</feature>
<name>A0ABN8MHJ7_9CNID</name>
<feature type="compositionally biased region" description="Pro residues" evidence="3">
    <location>
        <begin position="11"/>
        <end position="27"/>
    </location>
</feature>
<feature type="region of interest" description="Disordered" evidence="3">
    <location>
        <begin position="236"/>
        <end position="274"/>
    </location>
</feature>
<dbReference type="EMBL" id="CALNXI010000555">
    <property type="protein sequence ID" value="CAH3029154.1"/>
    <property type="molecule type" value="Genomic_DNA"/>
</dbReference>
<dbReference type="PANTHER" id="PTHR14167:SF116">
    <property type="entry name" value="CAP, ISOFORM AC"/>
    <property type="match status" value="1"/>
</dbReference>
<dbReference type="SUPFAM" id="SSF50044">
    <property type="entry name" value="SH3-domain"/>
    <property type="match status" value="5"/>
</dbReference>
<dbReference type="Pfam" id="PF00018">
    <property type="entry name" value="SH3_1"/>
    <property type="match status" value="4"/>
</dbReference>
<feature type="region of interest" description="Disordered" evidence="3">
    <location>
        <begin position="1"/>
        <end position="190"/>
    </location>
</feature>
<dbReference type="Proteomes" id="UP001159427">
    <property type="component" value="Unassembled WGS sequence"/>
</dbReference>
<dbReference type="PROSITE" id="PS50002">
    <property type="entry name" value="SH3"/>
    <property type="match status" value="4"/>
</dbReference>
<sequence length="1210" mass="131605">MEGSEVKPARVAPPKPMPYLPQRPPIEPLTQPAPSNGPPPTKPGKKPPPSVPPPLPPRVDLGETAVDVGSSIKEQSNIDLAQKGSPKPNPKGRPEISTVPAKPMDSSGVIPPPAVPAQPAPVFEEPLPKTPQRRKPKSREPPPRPKTRPVSELTLESDELDMGSVIPDKKINTPKEDVSKVDGSRLSNTPAFLTQKVKNDKPEINDVLRTDEHVNGSGNVNEKSELHPRDLCGEIGEEDQQVNKVADKSTAIKAKPRERECRSSSGVDEVKEEGLDGTGIPVVDAVAAGKKTKPTVIIAAKPPKKTTSSQGPEEKDGIEEHKGEKLIPVSTQERKPPPLAKKPKPALKPKPSSVLEPAVKESAEDRKLDSTVAPKPKAKPTVILPAKPSKTTDVPKTGGEFAEEKEVNGVQKKGPRPTVILAAKPSIATETPTPGSESVREKDETVAQVKTSRRLTVVLPSQPSKIPEAPRDSDKETSKSVEDGQTSSKVASAEPGEMQDQSAAPQPVKTKRAPTVIRAPRPQGQETGVERKAPKRPQRGPSIRRSAPPRPDSAPPAKNEDQSELAAGAQKEEAKPDASALLSDKVQTKSSPQRPVTMPGVKENESVLDKRKLHESESSLGIEKNITRKGSKKGPPPPRPPAADSVRGEVEPTSNIRDEVHSSDEKSNEKHRPAPRRSPSSKLAGGKTSVSSDAQKTQDHKPKEKSKPPRPSSRTVDSTHPKDLHDEPVEAHVEVKTKPARPAPAASKADAASRNAAEIRTVAESSADDHVNNTCSVRGSRETDHAKGHEKASKSKARPPRPTSASTSKNEKQAPSQPVAKSRKKKNEDTSSTQVSSVELCIQYPVYMFLKVSHFSHDLTDDFLQWAGDEIVLVKKIDYDWYVGRLGNQEGMFPVKFVEIIEDLPQETTQEDQPTAVPASSPFDVMALYDFHGNDQDGELVFSAGDMVHVIEKINDDWLKGETGGQTGAFPCSFVDISIDVINKLPQTERNVSANKSRKETHSKPGRSLQCKALFDYNSGVAEDLSFSVGDVIEVHEKISDEWIKGKLHGQVGMFPSAFVEMLEGAQEKTGIETEETEKPVVEYGTARYDFTASASDELSFKKGDRIEVTEVVSDDWLRGRLGDHEGMFPQAFVQLSKEPGPQPRKNVKATPKAKALFDFDGEYEDELSFKVDDDIILLERINDEWLKGQVNHRVGRFPAPFVKVLTPLP</sequence>
<evidence type="ECO:0000313" key="5">
    <source>
        <dbReference type="EMBL" id="CAH3029154.1"/>
    </source>
</evidence>
<feature type="compositionally biased region" description="Basic and acidic residues" evidence="3">
    <location>
        <begin position="717"/>
        <end position="737"/>
    </location>
</feature>
<dbReference type="SMART" id="SM00326">
    <property type="entry name" value="SH3"/>
    <property type="match status" value="5"/>
</dbReference>
<feature type="compositionally biased region" description="Basic and acidic residues" evidence="3">
    <location>
        <begin position="779"/>
        <end position="793"/>
    </location>
</feature>
<dbReference type="InterPro" id="IPR001452">
    <property type="entry name" value="SH3_domain"/>
</dbReference>
<feature type="compositionally biased region" description="Basic and acidic residues" evidence="3">
    <location>
        <begin position="646"/>
        <end position="672"/>
    </location>
</feature>
<comment type="caution">
    <text evidence="5">The sequence shown here is derived from an EMBL/GenBank/DDBJ whole genome shotgun (WGS) entry which is preliminary data.</text>
</comment>
<dbReference type="Gene3D" id="2.30.30.40">
    <property type="entry name" value="SH3 Domains"/>
    <property type="match status" value="5"/>
</dbReference>
<feature type="compositionally biased region" description="Pro residues" evidence="3">
    <location>
        <begin position="35"/>
        <end position="57"/>
    </location>
</feature>